<evidence type="ECO:0000313" key="1">
    <source>
        <dbReference type="EMBL" id="SJZ43193.1"/>
    </source>
</evidence>
<gene>
    <name evidence="1" type="ORF">SAMN02745205_00776</name>
</gene>
<dbReference type="Proteomes" id="UP000189956">
    <property type="component" value="Unassembled WGS sequence"/>
</dbReference>
<sequence>MRHLLSILLILFVVSCKTDKPNGMLKQDAQISINVISGTAPRAESDEEQPLTPLEVVKQAWAVHLIGHGMTKDADRVIHETQRDLENIAIKMFGSDIIGDTPRTKGQLQKFFIGGKDVYFTTKEDKDTIGYIPNKVLQEAYTKVIVAYEAGNYEEVYKLFQSAYTAVPCTGKQYRELKAKNQH</sequence>
<reference evidence="1 2" key="1">
    <citation type="submission" date="2017-02" db="EMBL/GenBank/DDBJ databases">
        <authorList>
            <person name="Peterson S.W."/>
        </authorList>
    </citation>
    <scope>NUCLEOTIDE SEQUENCE [LARGE SCALE GENOMIC DNA]</scope>
    <source>
        <strain evidence="1 2">ATCC 700135</strain>
    </source>
</reference>
<accession>A0A1T4KLF2</accession>
<name>A0A1T4KLF2_PORCN</name>
<protein>
    <recommendedName>
        <fullName evidence="3">Lipoprotein</fullName>
    </recommendedName>
</protein>
<evidence type="ECO:0000313" key="2">
    <source>
        <dbReference type="Proteomes" id="UP000189956"/>
    </source>
</evidence>
<dbReference type="AlphaFoldDB" id="A0A1T4KLF2"/>
<dbReference type="PROSITE" id="PS51257">
    <property type="entry name" value="PROKAR_LIPOPROTEIN"/>
    <property type="match status" value="1"/>
</dbReference>
<organism evidence="1 2">
    <name type="scientific">Porphyromonas cangingivalis</name>
    <dbReference type="NCBI Taxonomy" id="36874"/>
    <lineage>
        <taxon>Bacteria</taxon>
        <taxon>Pseudomonadati</taxon>
        <taxon>Bacteroidota</taxon>
        <taxon>Bacteroidia</taxon>
        <taxon>Bacteroidales</taxon>
        <taxon>Porphyromonadaceae</taxon>
        <taxon>Porphyromonas</taxon>
    </lineage>
</organism>
<dbReference type="RefSeq" id="WP_126464338.1">
    <property type="nucleotide sequence ID" value="NZ_FUWL01000005.1"/>
</dbReference>
<proteinExistence type="predicted"/>
<dbReference type="EMBL" id="FUWL01000005">
    <property type="protein sequence ID" value="SJZ43193.1"/>
    <property type="molecule type" value="Genomic_DNA"/>
</dbReference>
<evidence type="ECO:0008006" key="3">
    <source>
        <dbReference type="Google" id="ProtNLM"/>
    </source>
</evidence>